<dbReference type="Pfam" id="PF09557">
    <property type="entry name" value="DUF2382"/>
    <property type="match status" value="1"/>
</dbReference>
<feature type="region of interest" description="Disordered" evidence="1">
    <location>
        <begin position="1"/>
        <end position="40"/>
    </location>
</feature>
<evidence type="ECO:0000313" key="4">
    <source>
        <dbReference type="Proteomes" id="UP000241085"/>
    </source>
</evidence>
<keyword evidence="4" id="KW-1185">Reference proteome</keyword>
<reference evidence="3 4" key="1">
    <citation type="submission" date="2018-03" db="EMBL/GenBank/DDBJ databases">
        <title>Bacteriophage NCPPB3778 and a type I-E CRISPR drive the evolution of the US Biological Select Agent, Rathayibacter toxicus.</title>
        <authorList>
            <person name="Davis E.W.II."/>
            <person name="Tabima J.F."/>
            <person name="Weisberg A.J."/>
            <person name="Dantas Lopes L."/>
            <person name="Wiseman M.S."/>
            <person name="Wiseman M.S."/>
            <person name="Pupko T."/>
            <person name="Belcher M.S."/>
            <person name="Sechler A.J."/>
            <person name="Tancos M.A."/>
            <person name="Schroeder B.K."/>
            <person name="Murray T.D."/>
            <person name="Luster D.G."/>
            <person name="Schneider W.L."/>
            <person name="Rogers E."/>
            <person name="Andreote F.D."/>
            <person name="Grunwald N.J."/>
            <person name="Putnam M.L."/>
            <person name="Chang J.H."/>
        </authorList>
    </citation>
    <scope>NUCLEOTIDE SEQUENCE [LARGE SCALE GENOMIC DNA]</scope>
    <source>
        <strain evidence="3 4">DSM 15933</strain>
    </source>
</reference>
<evidence type="ECO:0000313" key="3">
    <source>
        <dbReference type="EMBL" id="PTL74655.1"/>
    </source>
</evidence>
<dbReference type="PANTHER" id="PTHR38463">
    <property type="entry name" value="STRESS RESPONSE PROTEIN YSNF"/>
    <property type="match status" value="1"/>
</dbReference>
<evidence type="ECO:0000259" key="2">
    <source>
        <dbReference type="Pfam" id="PF09557"/>
    </source>
</evidence>
<gene>
    <name evidence="3" type="ORF">C1I63_06870</name>
</gene>
<dbReference type="Proteomes" id="UP000241085">
    <property type="component" value="Unassembled WGS sequence"/>
</dbReference>
<dbReference type="InterPro" id="IPR052967">
    <property type="entry name" value="Stress_Response_Assoc"/>
</dbReference>
<dbReference type="AlphaFoldDB" id="A0A2T4UYQ0"/>
<sequence length="164" mass="17895">MIPVAGGGTPPAAGTPPTPQPVRNPVPDSRPPADHPSDDAVTVIRSEERLSATTVRTATERVRIRRVVVTEERTVTVPLRREELVIEREPIDGAGPAIDAEPPAPITFVLHAEELVPTTRVVPVERVSVLVDRIIEMRTVSDSVRKERVDVQTSVRDRLDGDAE</sequence>
<dbReference type="PANTHER" id="PTHR38463:SF1">
    <property type="entry name" value="STRESS RESPONSE PROTEIN YSNF"/>
    <property type="match status" value="1"/>
</dbReference>
<accession>A0A2T4UYQ0</accession>
<proteinExistence type="predicted"/>
<feature type="domain" description="DUF2382" evidence="2">
    <location>
        <begin position="45"/>
        <end position="151"/>
    </location>
</feature>
<name>A0A2T4UYQ0_9MICO</name>
<comment type="caution">
    <text evidence="3">The sequence shown here is derived from an EMBL/GenBank/DDBJ whole genome shotgun (WGS) entry which is preliminary data.</text>
</comment>
<evidence type="ECO:0000256" key="1">
    <source>
        <dbReference type="SAM" id="MobiDB-lite"/>
    </source>
</evidence>
<dbReference type="EMBL" id="PZPL01000001">
    <property type="protein sequence ID" value="PTL74655.1"/>
    <property type="molecule type" value="Genomic_DNA"/>
</dbReference>
<organism evidence="3 4">
    <name type="scientific">Rathayibacter caricis DSM 15933</name>
    <dbReference type="NCBI Taxonomy" id="1328867"/>
    <lineage>
        <taxon>Bacteria</taxon>
        <taxon>Bacillati</taxon>
        <taxon>Actinomycetota</taxon>
        <taxon>Actinomycetes</taxon>
        <taxon>Micrococcales</taxon>
        <taxon>Microbacteriaceae</taxon>
        <taxon>Rathayibacter</taxon>
    </lineage>
</organism>
<protein>
    <recommendedName>
        <fullName evidence="2">DUF2382 domain-containing protein</fullName>
    </recommendedName>
</protein>
<feature type="compositionally biased region" description="Pro residues" evidence="1">
    <location>
        <begin position="13"/>
        <end position="30"/>
    </location>
</feature>
<dbReference type="InterPro" id="IPR019060">
    <property type="entry name" value="DUF2382"/>
</dbReference>